<gene>
    <name evidence="1" type="ORF">V5O48_006516</name>
    <name evidence="2" type="ORF">V5O48_006520</name>
</gene>
<evidence type="ECO:0000313" key="2">
    <source>
        <dbReference type="EMBL" id="KAL0575451.1"/>
    </source>
</evidence>
<proteinExistence type="predicted"/>
<sequence>MSAYSSFQGARHTRIGGNAQFNQAGTVINIGPNNTGTLSIVGPSELRSKWKRQPKELDEGDVILREEISSDIMEINIDQSRRWGTNNPFRDQVESAHSKVKVQRRVYAAEVVQCGDRSFTVYQFKPEDTEDETLDAASILHIWERITEVSSQK</sequence>
<protein>
    <submittedName>
        <fullName evidence="1">Uncharacterized protein</fullName>
    </submittedName>
</protein>
<organism evidence="1 3">
    <name type="scientific">Marasmius crinis-equi</name>
    <dbReference type="NCBI Taxonomy" id="585013"/>
    <lineage>
        <taxon>Eukaryota</taxon>
        <taxon>Fungi</taxon>
        <taxon>Dikarya</taxon>
        <taxon>Basidiomycota</taxon>
        <taxon>Agaricomycotina</taxon>
        <taxon>Agaricomycetes</taxon>
        <taxon>Agaricomycetidae</taxon>
        <taxon>Agaricales</taxon>
        <taxon>Marasmiineae</taxon>
        <taxon>Marasmiaceae</taxon>
        <taxon>Marasmius</taxon>
    </lineage>
</organism>
<name>A0ABR3FJ92_9AGAR</name>
<dbReference type="EMBL" id="JBAHYK010000303">
    <property type="protein sequence ID" value="KAL0575447.1"/>
    <property type="molecule type" value="Genomic_DNA"/>
</dbReference>
<evidence type="ECO:0000313" key="3">
    <source>
        <dbReference type="Proteomes" id="UP001465976"/>
    </source>
</evidence>
<comment type="caution">
    <text evidence="1">The sequence shown here is derived from an EMBL/GenBank/DDBJ whole genome shotgun (WGS) entry which is preliminary data.</text>
</comment>
<reference evidence="1 3" key="1">
    <citation type="submission" date="2024-02" db="EMBL/GenBank/DDBJ databases">
        <title>A draft genome for the cacao thread blight pathogen Marasmius crinis-equi.</title>
        <authorList>
            <person name="Cohen S.P."/>
            <person name="Baruah I.K."/>
            <person name="Amoako-Attah I."/>
            <person name="Bukari Y."/>
            <person name="Meinhardt L.W."/>
            <person name="Bailey B.A."/>
        </authorList>
    </citation>
    <scope>NUCLEOTIDE SEQUENCE [LARGE SCALE GENOMIC DNA]</scope>
    <source>
        <strain evidence="1 3">GH-76</strain>
    </source>
</reference>
<keyword evidence="3" id="KW-1185">Reference proteome</keyword>
<accession>A0ABR3FJ92</accession>
<dbReference type="Proteomes" id="UP001465976">
    <property type="component" value="Unassembled WGS sequence"/>
</dbReference>
<evidence type="ECO:0000313" key="1">
    <source>
        <dbReference type="EMBL" id="KAL0575447.1"/>
    </source>
</evidence>
<dbReference type="EMBL" id="JBAHYK010000303">
    <property type="protein sequence ID" value="KAL0575451.1"/>
    <property type="molecule type" value="Genomic_DNA"/>
</dbReference>